<proteinExistence type="predicted"/>
<keyword evidence="4" id="KW-1185">Reference proteome</keyword>
<comment type="caution">
    <text evidence="3">The sequence shown here is derived from an EMBL/GenBank/DDBJ whole genome shotgun (WGS) entry which is preliminary data.</text>
</comment>
<evidence type="ECO:0000256" key="1">
    <source>
        <dbReference type="SAM" id="SignalP"/>
    </source>
</evidence>
<dbReference type="EMBL" id="CATNWA010012785">
    <property type="protein sequence ID" value="CAI9564056.1"/>
    <property type="molecule type" value="Genomic_DNA"/>
</dbReference>
<keyword evidence="1" id="KW-0732">Signal</keyword>
<feature type="chain" id="PRO_5046417211" description="Dickkopf N-terminal cysteine-rich domain-containing protein" evidence="1">
    <location>
        <begin position="16"/>
        <end position="126"/>
    </location>
</feature>
<feature type="signal peptide" evidence="1">
    <location>
        <begin position="1"/>
        <end position="15"/>
    </location>
</feature>
<evidence type="ECO:0000259" key="2">
    <source>
        <dbReference type="Pfam" id="PF04706"/>
    </source>
</evidence>
<dbReference type="InterPro" id="IPR006796">
    <property type="entry name" value="Dickkopf_N"/>
</dbReference>
<gene>
    <name evidence="3" type="ORF">SPARVUS_LOCUS5842297</name>
</gene>
<name>A0ABN9CV59_9NEOB</name>
<feature type="non-terminal residue" evidence="3">
    <location>
        <position position="126"/>
    </location>
</feature>
<organism evidence="3 4">
    <name type="scientific">Staurois parvus</name>
    <dbReference type="NCBI Taxonomy" id="386267"/>
    <lineage>
        <taxon>Eukaryota</taxon>
        <taxon>Metazoa</taxon>
        <taxon>Chordata</taxon>
        <taxon>Craniata</taxon>
        <taxon>Vertebrata</taxon>
        <taxon>Euteleostomi</taxon>
        <taxon>Amphibia</taxon>
        <taxon>Batrachia</taxon>
        <taxon>Anura</taxon>
        <taxon>Neobatrachia</taxon>
        <taxon>Ranoidea</taxon>
        <taxon>Ranidae</taxon>
        <taxon>Staurois</taxon>
    </lineage>
</organism>
<evidence type="ECO:0000313" key="4">
    <source>
        <dbReference type="Proteomes" id="UP001162483"/>
    </source>
</evidence>
<protein>
    <recommendedName>
        <fullName evidence="2">Dickkopf N-terminal cysteine-rich domain-containing protein</fullName>
    </recommendedName>
</protein>
<evidence type="ECO:0000313" key="3">
    <source>
        <dbReference type="EMBL" id="CAI9564056.1"/>
    </source>
</evidence>
<accession>A0ABN9CV59</accession>
<dbReference type="Proteomes" id="UP001162483">
    <property type="component" value="Unassembled WGS sequence"/>
</dbReference>
<reference evidence="3" key="1">
    <citation type="submission" date="2023-05" db="EMBL/GenBank/DDBJ databases">
        <authorList>
            <person name="Stuckert A."/>
        </authorList>
    </citation>
    <scope>NUCLEOTIDE SEQUENCE</scope>
</reference>
<dbReference type="Pfam" id="PF04706">
    <property type="entry name" value="Dickkopf_N"/>
    <property type="match status" value="1"/>
</dbReference>
<feature type="domain" description="Dickkopf N-terminal cysteine-rich" evidence="2">
    <location>
        <begin position="48"/>
        <end position="97"/>
    </location>
</feature>
<sequence length="126" mass="13556">MTVLLLAFFVIVCTASAPASLSPEDHSRLDGGRNVLEKFNISSQVEVCNGSSDCPENQYCHSTSLSAECRKCKENEMDCGQDEECCSGQACSGGRCTKRLVSGIGRTRCDPSEEQCPPGFCCSKTQ</sequence>